<dbReference type="InterPro" id="IPR036318">
    <property type="entry name" value="FAD-bd_PCMH-like_sf"/>
</dbReference>
<evidence type="ECO:0000256" key="6">
    <source>
        <dbReference type="ARBA" id="ARBA00023002"/>
    </source>
</evidence>
<dbReference type="RefSeq" id="WP_066199609.1">
    <property type="nucleotide sequence ID" value="NZ_CBCSAS010000043.1"/>
</dbReference>
<keyword evidence="4" id="KW-0274">FAD</keyword>
<dbReference type="Proteomes" id="UP000243024">
    <property type="component" value="Unassembled WGS sequence"/>
</dbReference>
<dbReference type="GO" id="GO:0004458">
    <property type="term" value="F:D-lactate dehydrogenase (cytochrome) activity"/>
    <property type="evidence" value="ECO:0007669"/>
    <property type="project" value="UniProtKB-EC"/>
</dbReference>
<dbReference type="InterPro" id="IPR016164">
    <property type="entry name" value="FAD-linked_Oxase-like_C"/>
</dbReference>
<dbReference type="Pfam" id="PF02913">
    <property type="entry name" value="FAD-oxidase_C"/>
    <property type="match status" value="1"/>
</dbReference>
<evidence type="ECO:0000256" key="3">
    <source>
        <dbReference type="ARBA" id="ARBA00022630"/>
    </source>
</evidence>
<dbReference type="FunFam" id="1.10.45.10:FF:000001">
    <property type="entry name" value="D-lactate dehydrogenase mitochondrial"/>
    <property type="match status" value="1"/>
</dbReference>
<keyword evidence="5" id="KW-0809">Transit peptide</keyword>
<dbReference type="SUPFAM" id="SSF56176">
    <property type="entry name" value="FAD-binding/transporter-associated domain-like"/>
    <property type="match status" value="1"/>
</dbReference>
<dbReference type="InterPro" id="IPR006094">
    <property type="entry name" value="Oxid_FAD_bind_N"/>
</dbReference>
<gene>
    <name evidence="9" type="ORF">SA87_07540</name>
</gene>
<dbReference type="SUPFAM" id="SSF55103">
    <property type="entry name" value="FAD-linked oxidases, C-terminal domain"/>
    <property type="match status" value="1"/>
</dbReference>
<dbReference type="GO" id="GO:1903457">
    <property type="term" value="P:lactate catabolic process"/>
    <property type="evidence" value="ECO:0007669"/>
    <property type="project" value="TreeGrafter"/>
</dbReference>
<dbReference type="InterPro" id="IPR016169">
    <property type="entry name" value="FAD-bd_PCMH_sub2"/>
</dbReference>
<dbReference type="EC" id="1.1.2.4" evidence="7"/>
<keyword evidence="10" id="KW-1185">Reference proteome</keyword>
<dbReference type="PANTHER" id="PTHR11748">
    <property type="entry name" value="D-LACTATE DEHYDROGENASE"/>
    <property type="match status" value="1"/>
</dbReference>
<keyword evidence="6" id="KW-0560">Oxidoreductase</keyword>
<feature type="domain" description="FAD-binding PCMH-type" evidence="8">
    <location>
        <begin position="39"/>
        <end position="216"/>
    </location>
</feature>
<dbReference type="Gene3D" id="3.30.70.2740">
    <property type="match status" value="1"/>
</dbReference>
<comment type="cofactor">
    <cofactor evidence="1">
        <name>FAD</name>
        <dbReference type="ChEBI" id="CHEBI:57692"/>
    </cofactor>
</comment>
<evidence type="ECO:0000256" key="5">
    <source>
        <dbReference type="ARBA" id="ARBA00022946"/>
    </source>
</evidence>
<evidence type="ECO:0000256" key="4">
    <source>
        <dbReference type="ARBA" id="ARBA00022827"/>
    </source>
</evidence>
<dbReference type="InterPro" id="IPR016166">
    <property type="entry name" value="FAD-bd_PCMH"/>
</dbReference>
<reference evidence="9 10" key="1">
    <citation type="submission" date="2015-09" db="EMBL/GenBank/DDBJ databases">
        <title>Draft genome sequence of Hydrogenibacillus schlegelii DSM 2000.</title>
        <authorList>
            <person name="Hemp J."/>
        </authorList>
    </citation>
    <scope>NUCLEOTIDE SEQUENCE [LARGE SCALE GENOMIC DNA]</scope>
    <source>
        <strain evidence="9 10">MA 48</strain>
    </source>
</reference>
<dbReference type="EMBL" id="JXBB01000011">
    <property type="protein sequence ID" value="OAR04825.1"/>
    <property type="molecule type" value="Genomic_DNA"/>
</dbReference>
<evidence type="ECO:0000259" key="8">
    <source>
        <dbReference type="PROSITE" id="PS51387"/>
    </source>
</evidence>
<evidence type="ECO:0000256" key="7">
    <source>
        <dbReference type="ARBA" id="ARBA00038897"/>
    </source>
</evidence>
<name>A0A132MH64_HYDSH</name>
<sequence>MHDGERPWLTELRALFPNDRVSTNPTVLEQHSHDESYHPPHFPDAVVFPESTEEVARLLRFANARRIPVIPFGVGSSLEGHVVPVRGGISLDLTRMNRILDVRPADFLVHVEAGMTRTALNRALARHGLFFSVDPGADATLGGMAATNASGTTAVRYGVMRDQVRGMTVVLADGRVIRLGGPYVKSSSGYDLKQLFLGSEGTLGVITSLWLRVFGLPEAAYAARATFPSVRQAVEAAHAMLRYGLALARVELVDRTSIRQMNAMKGTTYPEADTLFLEFHGSPAALEADLPAAEAIARDGGGTAFEIEREKEARDRLWEARHHLAYAYLHAHPGKKQLVTDVCVPLSVLADGIELARRELEARGLEGGVLGHIGDGNFHTIVMIDADDPADVARAEGLHEALVRYALSVGGTATGEHGVGLGKLKYQAEEHGEALSLMQAIKRLLDPAGILNPGKKIPLPPDESTG</sequence>
<dbReference type="AlphaFoldDB" id="A0A132MH64"/>
<dbReference type="FunFam" id="3.30.70.2740:FF:000001">
    <property type="entry name" value="D-lactate dehydrogenase mitochondrial"/>
    <property type="match status" value="1"/>
</dbReference>
<dbReference type="FunFam" id="3.30.465.10:FF:000016">
    <property type="entry name" value="probable D-lactate dehydrogenase, mitochondrial"/>
    <property type="match status" value="1"/>
</dbReference>
<organism evidence="9 10">
    <name type="scientific">Hydrogenibacillus schlegelii</name>
    <name type="common">Bacillus schlegelii</name>
    <dbReference type="NCBI Taxonomy" id="1484"/>
    <lineage>
        <taxon>Bacteria</taxon>
        <taxon>Bacillati</taxon>
        <taxon>Bacillota</taxon>
        <taxon>Bacilli</taxon>
        <taxon>Bacillales</taxon>
        <taxon>Bacillales Family X. Incertae Sedis</taxon>
        <taxon>Hydrogenibacillus</taxon>
    </lineage>
</organism>
<evidence type="ECO:0000313" key="9">
    <source>
        <dbReference type="EMBL" id="OAR04825.1"/>
    </source>
</evidence>
<accession>A0A132MH64</accession>
<evidence type="ECO:0000313" key="10">
    <source>
        <dbReference type="Proteomes" id="UP000243024"/>
    </source>
</evidence>
<dbReference type="InterPro" id="IPR016171">
    <property type="entry name" value="Vanillyl_alc_oxidase_C-sub2"/>
</dbReference>
<dbReference type="GO" id="GO:0008720">
    <property type="term" value="F:D-lactate dehydrogenase (NAD+) activity"/>
    <property type="evidence" value="ECO:0007669"/>
    <property type="project" value="TreeGrafter"/>
</dbReference>
<proteinExistence type="inferred from homology"/>
<dbReference type="Gene3D" id="3.30.465.10">
    <property type="match status" value="1"/>
</dbReference>
<evidence type="ECO:0000256" key="1">
    <source>
        <dbReference type="ARBA" id="ARBA00001974"/>
    </source>
</evidence>
<dbReference type="PANTHER" id="PTHR11748:SF111">
    <property type="entry name" value="D-LACTATE DEHYDROGENASE, MITOCHONDRIAL-RELATED"/>
    <property type="match status" value="1"/>
</dbReference>
<comment type="caution">
    <text evidence="9">The sequence shown here is derived from an EMBL/GenBank/DDBJ whole genome shotgun (WGS) entry which is preliminary data.</text>
</comment>
<dbReference type="STRING" id="1484.SA87_07540"/>
<dbReference type="Pfam" id="PF01565">
    <property type="entry name" value="FAD_binding_4"/>
    <property type="match status" value="1"/>
</dbReference>
<dbReference type="InterPro" id="IPR004113">
    <property type="entry name" value="FAD-bd_oxidored_4_C"/>
</dbReference>
<dbReference type="Gene3D" id="1.10.45.10">
    <property type="entry name" value="Vanillyl-alcohol Oxidase, Chain A, domain 4"/>
    <property type="match status" value="1"/>
</dbReference>
<keyword evidence="3" id="KW-0285">Flavoprotein</keyword>
<dbReference type="PROSITE" id="PS51387">
    <property type="entry name" value="FAD_PCMH"/>
    <property type="match status" value="1"/>
</dbReference>
<dbReference type="OrthoDB" id="9767256at2"/>
<dbReference type="GO" id="GO:0071949">
    <property type="term" value="F:FAD binding"/>
    <property type="evidence" value="ECO:0007669"/>
    <property type="project" value="InterPro"/>
</dbReference>
<comment type="similarity">
    <text evidence="2">Belongs to the FAD-binding oxidoreductase/transferase type 4 family.</text>
</comment>
<protein>
    <recommendedName>
        <fullName evidence="7">D-lactate dehydrogenase (cytochrome)</fullName>
        <ecNumber evidence="7">1.1.2.4</ecNumber>
    </recommendedName>
</protein>
<evidence type="ECO:0000256" key="2">
    <source>
        <dbReference type="ARBA" id="ARBA00008000"/>
    </source>
</evidence>